<gene>
    <name evidence="3" type="ORF">M23134_06942</name>
</gene>
<name>A1ZYF5_MICM2</name>
<feature type="coiled-coil region" evidence="1">
    <location>
        <begin position="429"/>
        <end position="494"/>
    </location>
</feature>
<feature type="region of interest" description="Disordered" evidence="2">
    <location>
        <begin position="386"/>
        <end position="412"/>
    </location>
</feature>
<dbReference type="AlphaFoldDB" id="A1ZYF5"/>
<reference evidence="3 4" key="1">
    <citation type="submission" date="2007-01" db="EMBL/GenBank/DDBJ databases">
        <authorList>
            <person name="Haygood M."/>
            <person name="Podell S."/>
            <person name="Anderson C."/>
            <person name="Hopkinson B."/>
            <person name="Roe K."/>
            <person name="Barbeau K."/>
            <person name="Gaasterland T."/>
            <person name="Ferriera S."/>
            <person name="Johnson J."/>
            <person name="Kravitz S."/>
            <person name="Beeson K."/>
            <person name="Sutton G."/>
            <person name="Rogers Y.-H."/>
            <person name="Friedman R."/>
            <person name="Frazier M."/>
            <person name="Venter J.C."/>
        </authorList>
    </citation>
    <scope>NUCLEOTIDE SEQUENCE [LARGE SCALE GENOMIC DNA]</scope>
    <source>
        <strain evidence="3 4">ATCC 23134</strain>
    </source>
</reference>
<evidence type="ECO:0000313" key="4">
    <source>
        <dbReference type="Proteomes" id="UP000004095"/>
    </source>
</evidence>
<feature type="compositionally biased region" description="Basic and acidic residues" evidence="2">
    <location>
        <begin position="627"/>
        <end position="636"/>
    </location>
</feature>
<organism evidence="3 4">
    <name type="scientific">Microscilla marina ATCC 23134</name>
    <dbReference type="NCBI Taxonomy" id="313606"/>
    <lineage>
        <taxon>Bacteria</taxon>
        <taxon>Pseudomonadati</taxon>
        <taxon>Bacteroidota</taxon>
        <taxon>Cytophagia</taxon>
        <taxon>Cytophagales</taxon>
        <taxon>Microscillaceae</taxon>
        <taxon>Microscilla</taxon>
    </lineage>
</organism>
<evidence type="ECO:0000313" key="3">
    <source>
        <dbReference type="EMBL" id="EAY24539.1"/>
    </source>
</evidence>
<protein>
    <submittedName>
        <fullName evidence="3">Uncharacterized protein</fullName>
    </submittedName>
</protein>
<keyword evidence="4" id="KW-1185">Reference proteome</keyword>
<comment type="caution">
    <text evidence="3">The sequence shown here is derived from an EMBL/GenBank/DDBJ whole genome shotgun (WGS) entry which is preliminary data.</text>
</comment>
<evidence type="ECO:0000256" key="2">
    <source>
        <dbReference type="SAM" id="MobiDB-lite"/>
    </source>
</evidence>
<keyword evidence="1" id="KW-0175">Coiled coil</keyword>
<feature type="region of interest" description="Disordered" evidence="2">
    <location>
        <begin position="576"/>
        <end position="636"/>
    </location>
</feature>
<sequence>MHKKTQADDNQAQDQTQAPQPVQKKTKAPEKKTGQSQGTTHGIPTVGGDLPPIESKHLPHRSNYKNHKAKQTPYQSRPQLPHTSDYTRRMTEEQRKEPTLPVGLTGDITLYKWVFLETDTTRGGKKLPFKLSGEVAIMIPKRTTQPIPTGTTLDKYVKASRSGGGTTIKEVHSPKGQKTLGKYSSKLFDLNTQEAVMGGIKLKLSAGFMEFKTSMKDAKKLKTNPQSNLANGVNPHTARVGKGVMGMGFDFDPFNISLKVTGRLHKNSPQNEIFGFISHLPLVKQALASGITIDIVGALKISPTIGFMEYGKVKAQKEALKKLETSKRQQIGLEAQASTHPEKQRKLKKLGKQRHQLNRAIKKDPKLHQLMEDLKAQQKKIDQLNQDHQLARQSRKDLANTPRKKWKEVPKKKFGQAVRQDVNLTSIDRTIEQNKLKQLNAQMRAEENKLAKKLGLDADIPSQKQLIAQQKALSKKAKNQAKELKRLKAATKQHLADVEKIAGEYSTKYGKKMGARAVQFARVVAHLNLAMDTIDGLALLLAFLIKPDRATHIFNSKNTISATDMLLLLAQDLPEGDQENSAHGTTDWRKAATSDQNKAGKGKAAARTRQEATGDTVVGKGKTSPTKPHDKHGNGNREEIMKVVFSNLQAKALWQTLLAEAILRGTHDAFFADFTLQHAQALVRIAQKYGDELDISKTAREYSQAAQKTTKGTMDDYLAKLEGACARTLDPTIKKGKEDDPKVDRENQHVVHDKGLEKEKGKLEGVAKETRSIPVGVVSAKPDGGRYVIDVIENAYKVGSTLTLNFVGTTKVKSILGI</sequence>
<dbReference type="Proteomes" id="UP000004095">
    <property type="component" value="Unassembled WGS sequence"/>
</dbReference>
<evidence type="ECO:0000256" key="1">
    <source>
        <dbReference type="SAM" id="Coils"/>
    </source>
</evidence>
<proteinExistence type="predicted"/>
<accession>A1ZYF5</accession>
<dbReference type="EMBL" id="AAWS01000066">
    <property type="protein sequence ID" value="EAY24539.1"/>
    <property type="molecule type" value="Genomic_DNA"/>
</dbReference>
<feature type="compositionally biased region" description="Low complexity" evidence="2">
    <location>
        <begin position="8"/>
        <end position="23"/>
    </location>
</feature>
<feature type="region of interest" description="Disordered" evidence="2">
    <location>
        <begin position="1"/>
        <end position="60"/>
    </location>
</feature>
<dbReference type="RefSeq" id="WP_002704537.1">
    <property type="nucleotide sequence ID" value="NZ_AAWS01000066.1"/>
</dbReference>
<feature type="compositionally biased region" description="Basic residues" evidence="2">
    <location>
        <begin position="402"/>
        <end position="412"/>
    </location>
</feature>